<feature type="compositionally biased region" description="Gly residues" evidence="1">
    <location>
        <begin position="254"/>
        <end position="274"/>
    </location>
</feature>
<feature type="compositionally biased region" description="Basic and acidic residues" evidence="1">
    <location>
        <begin position="166"/>
        <end position="183"/>
    </location>
</feature>
<protein>
    <submittedName>
        <fullName evidence="2">Uncharacterized protein</fullName>
    </submittedName>
</protein>
<reference evidence="2" key="2">
    <citation type="submission" date="2020-05" db="UniProtKB">
        <authorList>
            <consortium name="EnsemblMetazoa"/>
        </authorList>
    </citation>
    <scope>IDENTIFICATION</scope>
    <source>
        <strain evidence="2">CM1001059</strain>
    </source>
</reference>
<evidence type="ECO:0000313" key="2">
    <source>
        <dbReference type="EnsemblMetazoa" id="AMEC009386-PA"/>
    </source>
</evidence>
<feature type="compositionally biased region" description="Basic residues" evidence="1">
    <location>
        <begin position="348"/>
        <end position="357"/>
    </location>
</feature>
<dbReference type="PANTHER" id="PTHR36696:SF1">
    <property type="entry name" value="EF-HAND DOMAIN-CONTAINING PROTEIN"/>
    <property type="match status" value="1"/>
</dbReference>
<name>A0A182TW65_9DIPT</name>
<feature type="compositionally biased region" description="Basic and acidic residues" evidence="1">
    <location>
        <begin position="314"/>
        <end position="326"/>
    </location>
</feature>
<feature type="region of interest" description="Disordered" evidence="1">
    <location>
        <begin position="557"/>
        <end position="577"/>
    </location>
</feature>
<dbReference type="VEuPathDB" id="VectorBase:AMEC009386"/>
<sequence length="695" mass="75633">MSQLTGSSNSSSNTMMLIAARAPTVAMTTGSIPRTPPMNITTKTGLIASPRKRIVRPKKEFDPAVLAPCAITRQVPLALRPFGGLYNPYSKGCSVLCNHPAAQEVKNVVRLAKDAWITEAKVANLHGHGAGGGGGGPTTMAAVDGGGARAEADGRTRPPGADGTELPDHVPEEFFRRYTDTDSRPLTPTPTVASGRTRASVGGSHLARRCVTPEPQTANGQERKQLILDLRRSHSQETLYWNASSELSPSQLHDGGGGGGGGGVGGSLALGYGGERGERGPAGSSSAGGAGGGPNAQSAVADDTGRSAGVGGPDEMRLRGESDTERGPPQPMTCINAMDDGEEDPPRRRGKRRKKSKQLTQTISFVPNQDPETQIAKMDPDSPNYSARPSLVPTGKCLLSLTQDLTPPAGFGAGGTHQGGVGQPAEEDCFLDDESLGLLRRGLNIDIVEMIFERYKGRAIREAFRTATMDKLNFQTDAVRTLQRSAKQLSDVDYEKWIDLPRKYSRSSARFELPIDTRKLTRMTPIEYLHDHVVLSNDRKQLYHRIFARNLPREEPKASGALESVDSDSLPETETGPLEVDSTRNLLADVTRYIPMNCFDKALHEALGFHGTPERIAAIRELLELNYDPFNELQIDFRTWCGIVAFSERFINSLDREQDPCDELEMVDFESLERRVRWARPSENLCQVLQIIKYH</sequence>
<evidence type="ECO:0000256" key="1">
    <source>
        <dbReference type="SAM" id="MobiDB-lite"/>
    </source>
</evidence>
<reference evidence="3" key="1">
    <citation type="submission" date="2014-01" db="EMBL/GenBank/DDBJ databases">
        <title>The Genome Sequence of Anopheles melas CM1001059_A (V2).</title>
        <authorList>
            <consortium name="The Broad Institute Genomics Platform"/>
            <person name="Neafsey D.E."/>
            <person name="Besansky N."/>
            <person name="Howell P."/>
            <person name="Walton C."/>
            <person name="Young S.K."/>
            <person name="Zeng Q."/>
            <person name="Gargeya S."/>
            <person name="Fitzgerald M."/>
            <person name="Haas B."/>
            <person name="Abouelleil A."/>
            <person name="Allen A.W."/>
            <person name="Alvarado L."/>
            <person name="Arachchi H.M."/>
            <person name="Berlin A.M."/>
            <person name="Chapman S.B."/>
            <person name="Gainer-Dewar J."/>
            <person name="Goldberg J."/>
            <person name="Griggs A."/>
            <person name="Gujja S."/>
            <person name="Hansen M."/>
            <person name="Howarth C."/>
            <person name="Imamovic A."/>
            <person name="Ireland A."/>
            <person name="Larimer J."/>
            <person name="McCowan C."/>
            <person name="Murphy C."/>
            <person name="Pearson M."/>
            <person name="Poon T.W."/>
            <person name="Priest M."/>
            <person name="Roberts A."/>
            <person name="Saif S."/>
            <person name="Shea T."/>
            <person name="Sisk P."/>
            <person name="Sykes S."/>
            <person name="Wortman J."/>
            <person name="Nusbaum C."/>
            <person name="Birren B."/>
        </authorList>
    </citation>
    <scope>NUCLEOTIDE SEQUENCE [LARGE SCALE GENOMIC DNA]</scope>
    <source>
        <strain evidence="3">CM1001059</strain>
    </source>
</reference>
<dbReference type="EnsemblMetazoa" id="AMEC009386-RA">
    <property type="protein sequence ID" value="AMEC009386-PA"/>
    <property type="gene ID" value="AMEC009386"/>
</dbReference>
<dbReference type="STRING" id="34690.A0A182TW65"/>
<feature type="region of interest" description="Disordered" evidence="1">
    <location>
        <begin position="142"/>
        <end position="204"/>
    </location>
</feature>
<feature type="region of interest" description="Disordered" evidence="1">
    <location>
        <begin position="245"/>
        <end position="359"/>
    </location>
</feature>
<feature type="compositionally biased region" description="Polar residues" evidence="1">
    <location>
        <begin position="184"/>
        <end position="194"/>
    </location>
</feature>
<evidence type="ECO:0000313" key="3">
    <source>
        <dbReference type="Proteomes" id="UP000075902"/>
    </source>
</evidence>
<dbReference type="AlphaFoldDB" id="A0A182TW65"/>
<organism evidence="2 3">
    <name type="scientific">Anopheles melas</name>
    <dbReference type="NCBI Taxonomy" id="34690"/>
    <lineage>
        <taxon>Eukaryota</taxon>
        <taxon>Metazoa</taxon>
        <taxon>Ecdysozoa</taxon>
        <taxon>Arthropoda</taxon>
        <taxon>Hexapoda</taxon>
        <taxon>Insecta</taxon>
        <taxon>Pterygota</taxon>
        <taxon>Neoptera</taxon>
        <taxon>Endopterygota</taxon>
        <taxon>Diptera</taxon>
        <taxon>Nematocera</taxon>
        <taxon>Culicoidea</taxon>
        <taxon>Culicidae</taxon>
        <taxon>Anophelinae</taxon>
        <taxon>Anopheles</taxon>
    </lineage>
</organism>
<dbReference type="PANTHER" id="PTHR36696">
    <property type="entry name" value="AGAP012002-PA"/>
    <property type="match status" value="1"/>
</dbReference>
<keyword evidence="3" id="KW-1185">Reference proteome</keyword>
<proteinExistence type="predicted"/>
<dbReference type="Proteomes" id="UP000075902">
    <property type="component" value="Unassembled WGS sequence"/>
</dbReference>
<accession>A0A182TW65</accession>